<organism evidence="3 4">
    <name type="scientific">Streptoalloteichus hindustanus</name>
    <dbReference type="NCBI Taxonomy" id="2017"/>
    <lineage>
        <taxon>Bacteria</taxon>
        <taxon>Bacillati</taxon>
        <taxon>Actinomycetota</taxon>
        <taxon>Actinomycetes</taxon>
        <taxon>Pseudonocardiales</taxon>
        <taxon>Pseudonocardiaceae</taxon>
        <taxon>Streptoalloteichus</taxon>
    </lineage>
</organism>
<evidence type="ECO:0000313" key="3">
    <source>
        <dbReference type="EMBL" id="SHF94288.1"/>
    </source>
</evidence>
<sequence>MSEADSAALASRARQLNELVATLTPETCRAAAQEGMRLLGEPTGDPDGLDDLAVAFRHAAEGLRAVGQDTAVNAELSAAWRGPAAAVAGEQITDDARQVADEAQVFATAGEVIGALADQVRQDRRDHEDLRQRLVDLDHRTAEAGQDRLGDLAVQVADALHAGSLLLTRIRAEHEAAADRFRQLVAGPGTGAAPTVAAARADRRLPLDEIHRRYQVSVDPEGMTIYPNGATGWLCQKLGIRQARVTVGEARLLDQIGPFGVKDAYDAQKVALNRAENTFSGHGITDGHADAFRHAYWNALLTHRFGPEWTEHYCTAHERNPENTGSSEAMDLHNNEVGRRIATQHPDADPDELAALVEKAVRDGEMVVIDRNGRLAYSDQLDPGQTGHAEDTQPTGRTPGDPGYHSGGGYNPGSDAESHGTAGNY</sequence>
<gene>
    <name evidence="3" type="ORF">SAMN05444320_105566</name>
</gene>
<keyword evidence="4" id="KW-1185">Reference proteome</keyword>
<dbReference type="AlphaFoldDB" id="A0A1M5FS08"/>
<accession>A0A1M5FS08</accession>
<feature type="domain" description="DUF6973" evidence="2">
    <location>
        <begin position="258"/>
        <end position="364"/>
    </location>
</feature>
<feature type="region of interest" description="Disordered" evidence="1">
    <location>
        <begin position="376"/>
        <end position="425"/>
    </location>
</feature>
<reference evidence="3 4" key="1">
    <citation type="submission" date="2016-11" db="EMBL/GenBank/DDBJ databases">
        <authorList>
            <person name="Jaros S."/>
            <person name="Januszkiewicz K."/>
            <person name="Wedrychowicz H."/>
        </authorList>
    </citation>
    <scope>NUCLEOTIDE SEQUENCE [LARGE SCALE GENOMIC DNA]</scope>
    <source>
        <strain evidence="3 4">DSM 44523</strain>
    </source>
</reference>
<dbReference type="InterPro" id="IPR054246">
    <property type="entry name" value="DUF6973"/>
</dbReference>
<name>A0A1M5FS08_STRHI</name>
<dbReference type="STRING" id="2017.SAMN05444320_105566"/>
<evidence type="ECO:0000313" key="4">
    <source>
        <dbReference type="Proteomes" id="UP000184501"/>
    </source>
</evidence>
<dbReference type="Pfam" id="PF22322">
    <property type="entry name" value="DUF6973"/>
    <property type="match status" value="1"/>
</dbReference>
<protein>
    <recommendedName>
        <fullName evidence="2">DUF6973 domain-containing protein</fullName>
    </recommendedName>
</protein>
<dbReference type="Proteomes" id="UP000184501">
    <property type="component" value="Unassembled WGS sequence"/>
</dbReference>
<dbReference type="EMBL" id="FQVN01000005">
    <property type="protein sequence ID" value="SHF94288.1"/>
    <property type="molecule type" value="Genomic_DNA"/>
</dbReference>
<proteinExistence type="predicted"/>
<dbReference type="RefSeq" id="WP_234995790.1">
    <property type="nucleotide sequence ID" value="NZ_FQVN01000005.1"/>
</dbReference>
<evidence type="ECO:0000256" key="1">
    <source>
        <dbReference type="SAM" id="MobiDB-lite"/>
    </source>
</evidence>
<evidence type="ECO:0000259" key="2">
    <source>
        <dbReference type="Pfam" id="PF22322"/>
    </source>
</evidence>